<reference evidence="3 4" key="1">
    <citation type="journal article" date="1994" name="Int. J. Syst. Bacteriol.">
        <title>Phylogenetic positions of novel aerobic, bacteriochlorophyll a-containing bacteria and description of Roseococcus thiosulfatophilus gen. nov., sp. nov., Erythromicrobium ramosum gen. nov., sp. nov., and Erythrobacter litoralis sp. nov.</title>
        <authorList>
            <person name="Yurkov V."/>
            <person name="Stackebrandt E."/>
            <person name="Holmes A."/>
            <person name="Fuerst J.A."/>
            <person name="Hugenholtz P."/>
            <person name="Golecki J."/>
            <person name="Gad'on N."/>
            <person name="Gorlenko V.M."/>
            <person name="Kompantseva E.I."/>
            <person name="Drews G."/>
        </authorList>
    </citation>
    <scope>NUCLEOTIDE SEQUENCE [LARGE SCALE GENOMIC DNA]</scope>
    <source>
        <strain evidence="3 4">KR-99</strain>
    </source>
</reference>
<sequence length="256" mass="27570">MSLGTSGSAPHDTAVEQQAGDAATARSESAVVSDPRNAALRPAPLRSKAAQNPKKAKQFWLKQLHSWHWISAAISLAGMFVFAITGITLNHASSIAAEPIVVTQSAQLPGSLIERLREAPVSGNTPLPESLRAELDDTVGIDAGTAPAEWSEAEVYVAVPGPGRDAWISIDRASGKIEAERTDRGWVSFFNDLHKGRNTGTAWFWLIDILAVACVVFTFTGLLLLQLHARHRPSTWPLVGLGTALPLIIILFFMHL</sequence>
<accession>A0A7V8REV6</accession>
<evidence type="ECO:0000313" key="3">
    <source>
        <dbReference type="EMBL" id="MBA1375166.1"/>
    </source>
</evidence>
<proteinExistence type="predicted"/>
<dbReference type="PANTHER" id="PTHR40115:SF1">
    <property type="entry name" value="INNER MEMBRANE PROTEIN WITH PEPSY TM HELIX"/>
    <property type="match status" value="1"/>
</dbReference>
<keyword evidence="2" id="KW-1133">Transmembrane helix</keyword>
<protein>
    <recommendedName>
        <fullName evidence="5">PepSY-associated TM helix domain-containing protein</fullName>
    </recommendedName>
</protein>
<feature type="transmembrane region" description="Helical" evidence="2">
    <location>
        <begin position="236"/>
        <end position="254"/>
    </location>
</feature>
<gene>
    <name evidence="3" type="ORF">FG486_12525</name>
</gene>
<comment type="caution">
    <text evidence="3">The sequence shown here is derived from an EMBL/GenBank/DDBJ whole genome shotgun (WGS) entry which is preliminary data.</text>
</comment>
<keyword evidence="2" id="KW-0472">Membrane</keyword>
<dbReference type="Pfam" id="PF16357">
    <property type="entry name" value="PepSY_TM_like_2"/>
    <property type="match status" value="1"/>
</dbReference>
<dbReference type="EMBL" id="VDES01000002">
    <property type="protein sequence ID" value="MBA1375166.1"/>
    <property type="molecule type" value="Genomic_DNA"/>
</dbReference>
<evidence type="ECO:0000313" key="4">
    <source>
        <dbReference type="Proteomes" id="UP000589292"/>
    </source>
</evidence>
<dbReference type="AlphaFoldDB" id="A0A7V8REV6"/>
<name>A0A7V8REV6_9SPHN</name>
<evidence type="ECO:0008006" key="5">
    <source>
        <dbReference type="Google" id="ProtNLM"/>
    </source>
</evidence>
<keyword evidence="4" id="KW-1185">Reference proteome</keyword>
<dbReference type="Proteomes" id="UP000589292">
    <property type="component" value="Unassembled WGS sequence"/>
</dbReference>
<evidence type="ECO:0000256" key="1">
    <source>
        <dbReference type="SAM" id="MobiDB-lite"/>
    </source>
</evidence>
<evidence type="ECO:0000256" key="2">
    <source>
        <dbReference type="SAM" id="Phobius"/>
    </source>
</evidence>
<feature type="region of interest" description="Disordered" evidence="1">
    <location>
        <begin position="1"/>
        <end position="52"/>
    </location>
</feature>
<feature type="transmembrane region" description="Helical" evidence="2">
    <location>
        <begin position="67"/>
        <end position="89"/>
    </location>
</feature>
<organism evidence="3 4">
    <name type="scientific">Sphingomonas ursincola</name>
    <dbReference type="NCBI Taxonomy" id="56361"/>
    <lineage>
        <taxon>Bacteria</taxon>
        <taxon>Pseudomonadati</taxon>
        <taxon>Pseudomonadota</taxon>
        <taxon>Alphaproteobacteria</taxon>
        <taxon>Sphingomonadales</taxon>
        <taxon>Sphingomonadaceae</taxon>
        <taxon>Sphingomonas</taxon>
    </lineage>
</organism>
<dbReference type="InterPro" id="IPR032307">
    <property type="entry name" value="PepSY_TM-like_2"/>
</dbReference>
<keyword evidence="2" id="KW-0812">Transmembrane</keyword>
<feature type="transmembrane region" description="Helical" evidence="2">
    <location>
        <begin position="202"/>
        <end position="224"/>
    </location>
</feature>
<dbReference type="PANTHER" id="PTHR40115">
    <property type="entry name" value="INNER MEMBRANE PROTEIN WITH PEPSY TM HELIX"/>
    <property type="match status" value="1"/>
</dbReference>